<dbReference type="EMBL" id="CP051774">
    <property type="protein sequence ID" value="QJE99358.1"/>
    <property type="molecule type" value="Genomic_DNA"/>
</dbReference>
<sequence length="179" mass="20176">MKINESRRNAAGFSLMELVVVVAIIVLLAGLTMAGMSFINQKNAREKAKVQVKLIENSLENYFNDNRSYPPANDPAGERGDEVLYKYLYYDGFEARDNGGVVYLPELDPDNNTKSGQAWMEGKGQQARIIDPWGKYFRYRSGDTPDAVNPDFDIWSCGPDGKTNADPKHKDCLDDIKNW</sequence>
<dbReference type="GO" id="GO:0015627">
    <property type="term" value="C:type II protein secretion system complex"/>
    <property type="evidence" value="ECO:0007669"/>
    <property type="project" value="InterPro"/>
</dbReference>
<protein>
    <submittedName>
        <fullName evidence="4">Prepilin-type N-terminal cleavage/methylation domain-containing protein</fullName>
    </submittedName>
</protein>
<dbReference type="AlphaFoldDB" id="A0A858RSC5"/>
<evidence type="ECO:0000256" key="2">
    <source>
        <dbReference type="SAM" id="Phobius"/>
    </source>
</evidence>
<keyword evidence="5" id="KW-1185">Reference proteome</keyword>
<evidence type="ECO:0000313" key="4">
    <source>
        <dbReference type="EMBL" id="QJE99358.1"/>
    </source>
</evidence>
<dbReference type="InterPro" id="IPR013545">
    <property type="entry name" value="T2SS_protein-GspG_C"/>
</dbReference>
<organism evidence="4 5">
    <name type="scientific">Luteolibacter luteus</name>
    <dbReference type="NCBI Taxonomy" id="2728835"/>
    <lineage>
        <taxon>Bacteria</taxon>
        <taxon>Pseudomonadati</taxon>
        <taxon>Verrucomicrobiota</taxon>
        <taxon>Verrucomicrobiia</taxon>
        <taxon>Verrucomicrobiales</taxon>
        <taxon>Verrucomicrobiaceae</taxon>
        <taxon>Luteolibacter</taxon>
    </lineage>
</organism>
<keyword evidence="2" id="KW-0472">Membrane</keyword>
<dbReference type="KEGG" id="luo:HHL09_22820"/>
<evidence type="ECO:0000313" key="5">
    <source>
        <dbReference type="Proteomes" id="UP000501812"/>
    </source>
</evidence>
<dbReference type="Gene3D" id="3.30.700.10">
    <property type="entry name" value="Glycoprotein, Type 4 Pilin"/>
    <property type="match status" value="1"/>
</dbReference>
<dbReference type="NCBIfam" id="TIGR02532">
    <property type="entry name" value="IV_pilin_GFxxxE"/>
    <property type="match status" value="1"/>
</dbReference>
<name>A0A858RSC5_9BACT</name>
<dbReference type="Proteomes" id="UP000501812">
    <property type="component" value="Chromosome"/>
</dbReference>
<keyword evidence="1" id="KW-0488">Methylation</keyword>
<dbReference type="InterPro" id="IPR045584">
    <property type="entry name" value="Pilin-like"/>
</dbReference>
<gene>
    <name evidence="4" type="ORF">HHL09_22820</name>
</gene>
<reference evidence="4 5" key="1">
    <citation type="submission" date="2020-04" db="EMBL/GenBank/DDBJ databases">
        <title>Luteolibacter sp. G-1-1-1 isolated from soil.</title>
        <authorList>
            <person name="Dahal R.H."/>
        </authorList>
    </citation>
    <scope>NUCLEOTIDE SEQUENCE [LARGE SCALE GENOMIC DNA]</scope>
    <source>
        <strain evidence="4 5">G-1-1-1</strain>
    </source>
</reference>
<dbReference type="PRINTS" id="PR00813">
    <property type="entry name" value="BCTERIALGSPG"/>
</dbReference>
<dbReference type="SUPFAM" id="SSF54523">
    <property type="entry name" value="Pili subunits"/>
    <property type="match status" value="1"/>
</dbReference>
<dbReference type="GO" id="GO:0015628">
    <property type="term" value="P:protein secretion by the type II secretion system"/>
    <property type="evidence" value="ECO:0007669"/>
    <property type="project" value="InterPro"/>
</dbReference>
<dbReference type="PANTHER" id="PTHR30093">
    <property type="entry name" value="GENERAL SECRETION PATHWAY PROTEIN G"/>
    <property type="match status" value="1"/>
</dbReference>
<dbReference type="RefSeq" id="WP_169456984.1">
    <property type="nucleotide sequence ID" value="NZ_CP051774.1"/>
</dbReference>
<feature type="transmembrane region" description="Helical" evidence="2">
    <location>
        <begin position="18"/>
        <end position="39"/>
    </location>
</feature>
<keyword evidence="2" id="KW-1133">Transmembrane helix</keyword>
<evidence type="ECO:0000256" key="1">
    <source>
        <dbReference type="ARBA" id="ARBA00022481"/>
    </source>
</evidence>
<evidence type="ECO:0000259" key="3">
    <source>
        <dbReference type="Pfam" id="PF08334"/>
    </source>
</evidence>
<feature type="domain" description="Type II secretion system protein GspG C-terminal" evidence="3">
    <location>
        <begin position="113"/>
        <end position="171"/>
    </location>
</feature>
<dbReference type="InterPro" id="IPR000983">
    <property type="entry name" value="Bac_GSPG_pilin"/>
</dbReference>
<accession>A0A858RSC5</accession>
<dbReference type="Pfam" id="PF08334">
    <property type="entry name" value="T2SSG"/>
    <property type="match status" value="1"/>
</dbReference>
<keyword evidence="2" id="KW-0812">Transmembrane</keyword>
<dbReference type="InterPro" id="IPR012902">
    <property type="entry name" value="N_methyl_site"/>
</dbReference>
<proteinExistence type="predicted"/>
<dbReference type="Pfam" id="PF07963">
    <property type="entry name" value="N_methyl"/>
    <property type="match status" value="1"/>
</dbReference>